<reference evidence="9" key="2">
    <citation type="submission" date="2018-05" db="EMBL/GenBank/DDBJ databases">
        <title>Algibacter marinivivus sp. nov., isolated from sample around a algae.</title>
        <authorList>
            <person name="Lu D."/>
        </authorList>
    </citation>
    <scope>NUCLEOTIDE SEQUENCE [LARGE SCALE GENOMIC DNA]</scope>
    <source>
        <strain evidence="9">ZY111</strain>
    </source>
</reference>
<dbReference type="PANTHER" id="PTHR30518:SF2">
    <property type="entry name" value="ENDOLYTIC MUREIN TRANSGLYCOSYLASE"/>
    <property type="match status" value="1"/>
</dbReference>
<gene>
    <name evidence="7 8" type="primary">mltG</name>
    <name evidence="8" type="ORF">DIS18_12730</name>
</gene>
<keyword evidence="4 7" id="KW-0472">Membrane</keyword>
<keyword evidence="9" id="KW-1185">Reference proteome</keyword>
<keyword evidence="3 7" id="KW-1133">Transmembrane helix</keyword>
<dbReference type="AlphaFoldDB" id="A0A2U2X2W2"/>
<dbReference type="Proteomes" id="UP000245375">
    <property type="component" value="Unassembled WGS sequence"/>
</dbReference>
<comment type="caution">
    <text evidence="8">The sequence shown here is derived from an EMBL/GenBank/DDBJ whole genome shotgun (WGS) entry which is preliminary data.</text>
</comment>
<sequence length="348" mass="39927">MNYIKKILLVIVIIGLVVAAFFANFVYKAMLKPNTAFNNEAAYIFVPTNAKYTEVREQLEPLLEDIESFDDLAEQKKYTTNIKAGRFEIKKGMTNNDIINSIRSKNLPIKVSFNNQSTLEKLAGRISKEIEADSISLLNAMTDKAFLEENKFNEATALGMYLPNSYEFFWNSSAETFRNRMLKEYKRFWTDARIKKAHDIGLSQNQVIALASIVYEESKQASEQPRIAGVYINRLRVGIPLQADPTLKFAAYKLPKYKNTVIKRVLNVHKEIESPYNTYKNRGLPPGLIAMPDISAIKAVLNYEKHKYLYFAADAKRFGFHKFAKTLAQHNVNAREYQRYLSSQGINK</sequence>
<comment type="catalytic activity">
    <reaction evidence="7">
        <text>a peptidoglycan chain = a peptidoglycan chain with N-acetyl-1,6-anhydromuramyl-[peptide] at the reducing end + a peptidoglycan chain with N-acetylglucosamine at the non-reducing end.</text>
        <dbReference type="EC" id="4.2.2.29"/>
    </reaction>
</comment>
<accession>A0A2U2X2W2</accession>
<dbReference type="InterPro" id="IPR003770">
    <property type="entry name" value="MLTG-like"/>
</dbReference>
<dbReference type="EMBL" id="QFRI01000003">
    <property type="protein sequence ID" value="PWH82123.1"/>
    <property type="molecule type" value="Genomic_DNA"/>
</dbReference>
<dbReference type="GO" id="GO:0071555">
    <property type="term" value="P:cell wall organization"/>
    <property type="evidence" value="ECO:0007669"/>
    <property type="project" value="UniProtKB-KW"/>
</dbReference>
<evidence type="ECO:0000256" key="2">
    <source>
        <dbReference type="ARBA" id="ARBA00022692"/>
    </source>
</evidence>
<dbReference type="RefSeq" id="WP_109353462.1">
    <property type="nucleotide sequence ID" value="NZ_QFRI01000003.1"/>
</dbReference>
<dbReference type="Gene3D" id="3.30.160.60">
    <property type="entry name" value="Classic Zinc Finger"/>
    <property type="match status" value="1"/>
</dbReference>
<evidence type="ECO:0000313" key="9">
    <source>
        <dbReference type="Proteomes" id="UP000245375"/>
    </source>
</evidence>
<dbReference type="HAMAP" id="MF_02065">
    <property type="entry name" value="MltG"/>
    <property type="match status" value="1"/>
</dbReference>
<comment type="function">
    <text evidence="7">Functions as a peptidoglycan terminase that cleaves nascent peptidoglycan strands endolytically to terminate their elongation.</text>
</comment>
<reference evidence="8 9" key="1">
    <citation type="submission" date="2018-05" db="EMBL/GenBank/DDBJ databases">
        <title>Algibacter marinivivus sp. nov., isolated from sample around a algae.</title>
        <authorList>
            <person name="Zhong X."/>
        </authorList>
    </citation>
    <scope>NUCLEOTIDE SEQUENCE [LARGE SCALE GENOMIC DNA]</scope>
    <source>
        <strain evidence="8 9">ZY111</strain>
    </source>
</reference>
<feature type="transmembrane region" description="Helical" evidence="7">
    <location>
        <begin position="7"/>
        <end position="27"/>
    </location>
</feature>
<keyword evidence="1 7" id="KW-1003">Cell membrane</keyword>
<keyword evidence="5 7" id="KW-0456">Lyase</keyword>
<evidence type="ECO:0000256" key="7">
    <source>
        <dbReference type="HAMAP-Rule" id="MF_02065"/>
    </source>
</evidence>
<feature type="site" description="Important for catalytic activity" evidence="7">
    <location>
        <position position="217"/>
    </location>
</feature>
<dbReference type="PANTHER" id="PTHR30518">
    <property type="entry name" value="ENDOLYTIC MUREIN TRANSGLYCOSYLASE"/>
    <property type="match status" value="1"/>
</dbReference>
<dbReference type="GO" id="GO:0008932">
    <property type="term" value="F:lytic endotransglycosylase activity"/>
    <property type="evidence" value="ECO:0007669"/>
    <property type="project" value="UniProtKB-UniRule"/>
</dbReference>
<dbReference type="GO" id="GO:0005886">
    <property type="term" value="C:plasma membrane"/>
    <property type="evidence" value="ECO:0007669"/>
    <property type="project" value="UniProtKB-SubCell"/>
</dbReference>
<dbReference type="GO" id="GO:0009252">
    <property type="term" value="P:peptidoglycan biosynthetic process"/>
    <property type="evidence" value="ECO:0007669"/>
    <property type="project" value="UniProtKB-UniRule"/>
</dbReference>
<reference evidence="9" key="3">
    <citation type="submission" date="2018-05" db="EMBL/GenBank/DDBJ databases">
        <authorList>
            <person name="Lu D."/>
        </authorList>
    </citation>
    <scope>NUCLEOTIDE SEQUENCE [LARGE SCALE GENOMIC DNA]</scope>
    <source>
        <strain evidence="9">ZY111</strain>
    </source>
</reference>
<comment type="similarity">
    <text evidence="7">Belongs to the transglycosylase MltG family.</text>
</comment>
<organism evidence="8 9">
    <name type="scientific">Algibacter marinivivus</name>
    <dbReference type="NCBI Taxonomy" id="2100723"/>
    <lineage>
        <taxon>Bacteria</taxon>
        <taxon>Pseudomonadati</taxon>
        <taxon>Bacteroidota</taxon>
        <taxon>Flavobacteriia</taxon>
        <taxon>Flavobacteriales</taxon>
        <taxon>Flavobacteriaceae</taxon>
        <taxon>Algibacter</taxon>
    </lineage>
</organism>
<evidence type="ECO:0000256" key="4">
    <source>
        <dbReference type="ARBA" id="ARBA00023136"/>
    </source>
</evidence>
<keyword evidence="2 7" id="KW-0812">Transmembrane</keyword>
<dbReference type="Gene3D" id="3.30.1490.480">
    <property type="entry name" value="Endolytic murein transglycosylase"/>
    <property type="match status" value="1"/>
</dbReference>
<dbReference type="OrthoDB" id="9814591at2"/>
<evidence type="ECO:0000256" key="6">
    <source>
        <dbReference type="ARBA" id="ARBA00023316"/>
    </source>
</evidence>
<dbReference type="Pfam" id="PF02618">
    <property type="entry name" value="YceG"/>
    <property type="match status" value="1"/>
</dbReference>
<dbReference type="NCBIfam" id="TIGR00247">
    <property type="entry name" value="endolytic transglycosylase MltG"/>
    <property type="match status" value="1"/>
</dbReference>
<proteinExistence type="inferred from homology"/>
<name>A0A2U2X2W2_9FLAO</name>
<keyword evidence="6 7" id="KW-0961">Cell wall biogenesis/degradation</keyword>
<protein>
    <recommendedName>
        <fullName evidence="7">Endolytic murein transglycosylase</fullName>
        <ecNumber evidence="7">4.2.2.29</ecNumber>
    </recommendedName>
    <alternativeName>
        <fullName evidence="7">Peptidoglycan lytic transglycosylase</fullName>
    </alternativeName>
    <alternativeName>
        <fullName evidence="7">Peptidoglycan polymerization terminase</fullName>
    </alternativeName>
</protein>
<comment type="subcellular location">
    <subcellularLocation>
        <location evidence="7">Cell membrane</location>
        <topology evidence="7">Single-pass membrane protein</topology>
    </subcellularLocation>
</comment>
<evidence type="ECO:0000256" key="1">
    <source>
        <dbReference type="ARBA" id="ARBA00022475"/>
    </source>
</evidence>
<evidence type="ECO:0000256" key="5">
    <source>
        <dbReference type="ARBA" id="ARBA00023239"/>
    </source>
</evidence>
<evidence type="ECO:0000256" key="3">
    <source>
        <dbReference type="ARBA" id="ARBA00022989"/>
    </source>
</evidence>
<evidence type="ECO:0000313" key="8">
    <source>
        <dbReference type="EMBL" id="PWH82123.1"/>
    </source>
</evidence>
<dbReference type="EC" id="4.2.2.29" evidence="7"/>